<dbReference type="Pfam" id="PF13966">
    <property type="entry name" value="zf-RVT"/>
    <property type="match status" value="1"/>
</dbReference>
<dbReference type="CDD" id="cd01650">
    <property type="entry name" value="RT_nLTR_like"/>
    <property type="match status" value="1"/>
</dbReference>
<dbReference type="Pfam" id="PF03372">
    <property type="entry name" value="Exo_endo_phos"/>
    <property type="match status" value="1"/>
</dbReference>
<dbReference type="InterPro" id="IPR002156">
    <property type="entry name" value="RNaseH_domain"/>
</dbReference>
<proteinExistence type="predicted"/>
<dbReference type="InterPro" id="IPR026960">
    <property type="entry name" value="RVT-Znf"/>
</dbReference>
<organism evidence="3">
    <name type="scientific">Fagus sylvatica</name>
    <name type="common">Beechnut</name>
    <dbReference type="NCBI Taxonomy" id="28930"/>
    <lineage>
        <taxon>Eukaryota</taxon>
        <taxon>Viridiplantae</taxon>
        <taxon>Streptophyta</taxon>
        <taxon>Embryophyta</taxon>
        <taxon>Tracheophyta</taxon>
        <taxon>Spermatophyta</taxon>
        <taxon>Magnoliopsida</taxon>
        <taxon>eudicotyledons</taxon>
        <taxon>Gunneridae</taxon>
        <taxon>Pentapetalae</taxon>
        <taxon>rosids</taxon>
        <taxon>fabids</taxon>
        <taxon>Fagales</taxon>
        <taxon>Fagaceae</taxon>
        <taxon>Fagus</taxon>
    </lineage>
</organism>
<accession>A0A2N9J330</accession>
<dbReference type="SUPFAM" id="SSF56219">
    <property type="entry name" value="DNase I-like"/>
    <property type="match status" value="1"/>
</dbReference>
<evidence type="ECO:0000256" key="1">
    <source>
        <dbReference type="SAM" id="MobiDB-lite"/>
    </source>
</evidence>
<dbReference type="PANTHER" id="PTHR33116:SF78">
    <property type="entry name" value="OS12G0587133 PROTEIN"/>
    <property type="match status" value="1"/>
</dbReference>
<feature type="compositionally biased region" description="Polar residues" evidence="1">
    <location>
        <begin position="116"/>
        <end position="128"/>
    </location>
</feature>
<dbReference type="PANTHER" id="PTHR33116">
    <property type="entry name" value="REVERSE TRANSCRIPTASE ZINC-BINDING DOMAIN-CONTAINING PROTEIN-RELATED-RELATED"/>
    <property type="match status" value="1"/>
</dbReference>
<evidence type="ECO:0000259" key="2">
    <source>
        <dbReference type="PROSITE" id="PS50878"/>
    </source>
</evidence>
<protein>
    <recommendedName>
        <fullName evidence="2">Reverse transcriptase domain-containing protein</fullName>
    </recommendedName>
</protein>
<sequence>MLFGNVNMPKLSGNTVVSLRAQGGSYCSSMCMPARANMLALSFAVDLGFHHLMIEGDCAALFTALNQPRKCFSSFAVLVQDIMLHTTPLPWYFPNPQPQTTTPTSATNNTANQNTILNTKPQLPRDTNPSPPQTKHLPIKPYHKTRTTGQDKSEFKLGAKTFYLGFDGGRVDPYNIKERRGRFQGSIWLGHTGLKWLLQLLDKLCTSQLNTQGLLEFFRDGYRTLEVSGMKNDRGTFIEISEFHSGSQQGGIRVPEGRRGAGWVYFAKELRCFFLNDKASPMGSSAVGRQHHEGVSVNFGKKRDFGKKFDNGKSVMEIHCPKSRAQLIADAPRPTRSWDFKWKPQLKTLRITLNENHVRKVKWAWTNAPKQAHKAEANALAHEPRVKEVDQVPRGKEEAHDPRVDEEAHESRVNEAAPRPDKGIWVPKQTQPVLGLVDQLELISRPNPAMVDHSGEASSSQVVSEEDEITAEEVEEKESMAEEVIRDLVLHSSISAEPGIECVTLDDAMEFEVVGLEKSTPLLLDEVSGYSSPTLPLAWSSRPDLDRSPIVCEPLAKIDPLSFSEFTEQYSGNVLALEEAMSLWVEQKYKEFGKLVGMPIEGFEAECIALLRRIDTERKRGRYQPSSRKPTRSTKKGLNNPRKREVLKNLLRDWKGDVVCLQESKLDVVDQRLISSLWGNVYAGWEALPAVNTAGGIILMWDKRVLEKLDAHIGEYSVSCRWRSLDDGFVWTGTGVYGPNLDTMRSVLWDKLLGLRSRWDSPWCLFGDFNVVRYPRERLGCTSFTTAMIEFSDFIDMANLVDLPLLGGPFTWSSGSDSPSMSRIDRVLVSADWEEHFPDVCQKLLPRPISDHSPLLVESGGMARGRSAFKFENMWLKTDGFLDRVQGWWSSYSFSGPPSLVLARKLKALKEDLKIWNKEVFGDVGLRKKEVMTEIGRLDEKEFQGVLSDEERVQRAQLRTEWDSLAHLDEISWRQKSRVLWLREGDNNTKFFHRMANSNRRRNRVQVIEMEGRLYDVEADIREQMVLFYNNLYQESEVWRPDVDGMPFATIGEADSRLLERTFDKEEVCGVLRDLQGDKAPGPDGFTMAFFQYCWQVLQDDIMRFFEEFYEQGQFEKSLNATFIALIPKKPNAVNIKDFRPISLIGSIYKLLAKVLANRLRGVLDGLVSETQNAFVGGRQMVDSVLIANECLDSRLKSGVPGILCKLDIEKAYDHVNWNCLIHLLGRMGFGSKWQGWIRACISTVRFSVLVNGSPAGFFGSSRGLRQGDPLSPLLFLLMMEILSKMLKQVEGSGFIRGFKVNGTRSEEVCVSHLLYADDTMLMCDADPEQLMYIRLVLSGFEAVTGLRVNLAKSEMVPIGNVGNLAVLADILCCRIGQLPLNYLGMPLGSSFKALSIWNPIIEKMERRLAGWQRLYLSKGGRLTLLKSTLSSLPTYYLSLFTIPVSVAKRLEQLQRNFLWGGFGEESKHSLVKLGYCLEWRRIGYGGGLWLLVMGWLMEVGVLLRGDRVRLWHDCWCGDRALKDVFPSIFECASQKDAFLNEVMVRHNGRVVWNVSFLRNFNDWEMDSVVEFLNLIESKAPLQEVEDGPWWHLRKNGRFDIRSFYDALRDSPHVVFPWRSIWRTKAPRRVRFFVWSAAWNKILTCDNLAKRGYTLVSWCCMCCRNGETVDHLLIHCPVASALWSWILGVFGVPWVLPQSVAELLFSWWNGLGRHSSDVWNLVPLCLMWIVWKERNSRTFEDGSSTDIQLRDYFAANLFEWAKVAGYSTSLTVTAFISDLSSISSDVTLL</sequence>
<feature type="compositionally biased region" description="Basic residues" evidence="1">
    <location>
        <begin position="137"/>
        <end position="146"/>
    </location>
</feature>
<gene>
    <name evidence="3" type="ORF">FSB_LOCUS58613</name>
</gene>
<dbReference type="InterPro" id="IPR043502">
    <property type="entry name" value="DNA/RNA_pol_sf"/>
</dbReference>
<feature type="region of interest" description="Disordered" evidence="1">
    <location>
        <begin position="96"/>
        <end position="150"/>
    </location>
</feature>
<dbReference type="EMBL" id="OIVN01006330">
    <property type="protein sequence ID" value="SPD30731.1"/>
    <property type="molecule type" value="Genomic_DNA"/>
</dbReference>
<evidence type="ECO:0000313" key="3">
    <source>
        <dbReference type="EMBL" id="SPD30731.1"/>
    </source>
</evidence>
<feature type="compositionally biased region" description="Low complexity" evidence="1">
    <location>
        <begin position="98"/>
        <end position="115"/>
    </location>
</feature>
<feature type="domain" description="Reverse transcriptase" evidence="2">
    <location>
        <begin position="1108"/>
        <end position="1388"/>
    </location>
</feature>
<dbReference type="InterPro" id="IPR000477">
    <property type="entry name" value="RT_dom"/>
</dbReference>
<name>A0A2N9J330_FAGSY</name>
<feature type="region of interest" description="Disordered" evidence="1">
    <location>
        <begin position="619"/>
        <end position="639"/>
    </location>
</feature>
<feature type="region of interest" description="Disordered" evidence="1">
    <location>
        <begin position="377"/>
        <end position="425"/>
    </location>
</feature>
<reference evidence="3" key="1">
    <citation type="submission" date="2018-02" db="EMBL/GenBank/DDBJ databases">
        <authorList>
            <person name="Cohen D.B."/>
            <person name="Kent A.D."/>
        </authorList>
    </citation>
    <scope>NUCLEOTIDE SEQUENCE</scope>
</reference>
<dbReference type="GO" id="GO:0004523">
    <property type="term" value="F:RNA-DNA hybrid ribonuclease activity"/>
    <property type="evidence" value="ECO:0007669"/>
    <property type="project" value="InterPro"/>
</dbReference>
<dbReference type="Pfam" id="PF00078">
    <property type="entry name" value="RVT_1"/>
    <property type="match status" value="1"/>
</dbReference>
<dbReference type="InterPro" id="IPR036691">
    <property type="entry name" value="Endo/exonu/phosph_ase_sf"/>
</dbReference>
<dbReference type="Pfam" id="PF13456">
    <property type="entry name" value="RVT_3"/>
    <property type="match status" value="1"/>
</dbReference>
<dbReference type="SUPFAM" id="SSF56672">
    <property type="entry name" value="DNA/RNA polymerases"/>
    <property type="match status" value="1"/>
</dbReference>
<dbReference type="GO" id="GO:0003676">
    <property type="term" value="F:nucleic acid binding"/>
    <property type="evidence" value="ECO:0007669"/>
    <property type="project" value="InterPro"/>
</dbReference>
<dbReference type="Gene3D" id="3.60.10.10">
    <property type="entry name" value="Endonuclease/exonuclease/phosphatase"/>
    <property type="match status" value="1"/>
</dbReference>
<dbReference type="PROSITE" id="PS50878">
    <property type="entry name" value="RT_POL"/>
    <property type="match status" value="1"/>
</dbReference>
<feature type="compositionally biased region" description="Basic and acidic residues" evidence="1">
    <location>
        <begin position="382"/>
        <end position="422"/>
    </location>
</feature>
<dbReference type="InterPro" id="IPR005135">
    <property type="entry name" value="Endo/exonuclease/phosphatase"/>
</dbReference>